<evidence type="ECO:0000256" key="1">
    <source>
        <dbReference type="ARBA" id="ARBA00022801"/>
    </source>
</evidence>
<evidence type="ECO:0000256" key="3">
    <source>
        <dbReference type="SAM" id="MobiDB-lite"/>
    </source>
</evidence>
<feature type="domain" description="Tyrosine specific protein phosphatases" evidence="5">
    <location>
        <begin position="792"/>
        <end position="857"/>
    </location>
</feature>
<dbReference type="EMBL" id="FN392320">
    <property type="protein sequence ID" value="CAY69197.1"/>
    <property type="molecule type" value="Genomic_DNA"/>
</dbReference>
<protein>
    <submittedName>
        <fullName evidence="6">Protein phosphatase with specificity for serine, threonine, and tyrosine residues</fullName>
    </submittedName>
</protein>
<dbReference type="Proteomes" id="UP000000314">
    <property type="component" value="Chromosome 2"/>
</dbReference>
<evidence type="ECO:0000313" key="7">
    <source>
        <dbReference type="Proteomes" id="UP000000314"/>
    </source>
</evidence>
<gene>
    <name evidence="6" type="ordered locus">PAS_chr2-1_0562</name>
</gene>
<dbReference type="GeneID" id="8198931"/>
<dbReference type="InterPro" id="IPR016130">
    <property type="entry name" value="Tyr_Pase_AS"/>
</dbReference>
<dbReference type="PROSITE" id="PS50054">
    <property type="entry name" value="TYR_PHOSPHATASE_DUAL"/>
    <property type="match status" value="1"/>
</dbReference>
<evidence type="ECO:0000259" key="5">
    <source>
        <dbReference type="PROSITE" id="PS50056"/>
    </source>
</evidence>
<dbReference type="SUPFAM" id="SSF52799">
    <property type="entry name" value="(Phosphotyrosine protein) phosphatases II"/>
    <property type="match status" value="2"/>
</dbReference>
<proteinExistence type="predicted"/>
<feature type="compositionally biased region" description="Polar residues" evidence="3">
    <location>
        <begin position="63"/>
        <end position="78"/>
    </location>
</feature>
<dbReference type="RefSeq" id="XP_002491477.1">
    <property type="nucleotide sequence ID" value="XM_002491432.1"/>
</dbReference>
<dbReference type="PROSITE" id="PS00383">
    <property type="entry name" value="TYR_PHOSPHATASE_1"/>
    <property type="match status" value="1"/>
</dbReference>
<keyword evidence="2" id="KW-0904">Protein phosphatase</keyword>
<dbReference type="PANTHER" id="PTHR47550">
    <property type="entry name" value="DUAL SPECIFICITY PROTEIN PHOSPHATASE PPS1"/>
    <property type="match status" value="1"/>
</dbReference>
<dbReference type="InterPro" id="IPR029021">
    <property type="entry name" value="Prot-tyrosine_phosphatase-like"/>
</dbReference>
<feature type="region of interest" description="Disordered" evidence="3">
    <location>
        <begin position="1"/>
        <end position="101"/>
    </location>
</feature>
<dbReference type="InterPro" id="IPR000340">
    <property type="entry name" value="Dual-sp_phosphatase_cat-dom"/>
</dbReference>
<keyword evidence="1" id="KW-0378">Hydrolase</keyword>
<dbReference type="CDD" id="cd14516">
    <property type="entry name" value="DSP_fungal_PPS1"/>
    <property type="match status" value="1"/>
</dbReference>
<evidence type="ECO:0000313" key="6">
    <source>
        <dbReference type="EMBL" id="CAY69197.1"/>
    </source>
</evidence>
<organism evidence="6 7">
    <name type="scientific">Komagataella phaffii (strain GS115 / ATCC 20864)</name>
    <name type="common">Yeast</name>
    <name type="synonym">Pichia pastoris</name>
    <dbReference type="NCBI Taxonomy" id="644223"/>
    <lineage>
        <taxon>Eukaryota</taxon>
        <taxon>Fungi</taxon>
        <taxon>Dikarya</taxon>
        <taxon>Ascomycota</taxon>
        <taxon>Saccharomycotina</taxon>
        <taxon>Pichiomycetes</taxon>
        <taxon>Pichiales</taxon>
        <taxon>Pichiaceae</taxon>
        <taxon>Komagataella</taxon>
    </lineage>
</organism>
<dbReference type="OMA" id="NKPYSRQ"/>
<dbReference type="AlphaFoldDB" id="C4R123"/>
<dbReference type="KEGG" id="ppa:PAS_chr2-1_0562"/>
<dbReference type="Gene3D" id="3.90.190.10">
    <property type="entry name" value="Protein tyrosine phosphatase superfamily"/>
    <property type="match status" value="1"/>
</dbReference>
<dbReference type="SMART" id="SM00195">
    <property type="entry name" value="DSPc"/>
    <property type="match status" value="1"/>
</dbReference>
<feature type="domain" description="Tyrosine-protein phosphatase" evidence="4">
    <location>
        <begin position="698"/>
        <end position="870"/>
    </location>
</feature>
<name>C4R123_KOMPG</name>
<dbReference type="InterPro" id="IPR000387">
    <property type="entry name" value="Tyr_Pase_dom"/>
</dbReference>
<reference evidence="6 7" key="1">
    <citation type="journal article" date="2009" name="Nat. Biotechnol.">
        <title>Genome sequence of the recombinant protein production host Pichia pastoris.</title>
        <authorList>
            <person name="De Schutter K."/>
            <person name="Lin Y.C."/>
            <person name="Tiels P."/>
            <person name="Van Hecke A."/>
            <person name="Glinka S."/>
            <person name="Weber-Lehmann J."/>
            <person name="Rouze P."/>
            <person name="Van de Peer Y."/>
            <person name="Callewaert N."/>
        </authorList>
    </citation>
    <scope>NUCLEOTIDE SEQUENCE [LARGE SCALE GENOMIC DNA]</scope>
    <source>
        <strain evidence="7">GS115 / ATCC 20864</strain>
    </source>
</reference>
<dbReference type="FunCoup" id="C4R123">
    <property type="interactions" value="7"/>
</dbReference>
<keyword evidence="7" id="KW-1185">Reference proteome</keyword>
<dbReference type="InterPro" id="IPR003595">
    <property type="entry name" value="Tyr_Pase_cat"/>
</dbReference>
<dbReference type="GO" id="GO:0008138">
    <property type="term" value="F:protein tyrosine/serine/threonine phosphatase activity"/>
    <property type="evidence" value="ECO:0007669"/>
    <property type="project" value="InterPro"/>
</dbReference>
<dbReference type="InterPro" id="IPR020422">
    <property type="entry name" value="TYR_PHOSPHATASE_DUAL_dom"/>
</dbReference>
<dbReference type="InterPro" id="IPR053239">
    <property type="entry name" value="Dual_spec_PTase"/>
</dbReference>
<dbReference type="PROSITE" id="PS50056">
    <property type="entry name" value="TYR_PHOSPHATASE_2"/>
    <property type="match status" value="1"/>
</dbReference>
<dbReference type="SMART" id="SM00404">
    <property type="entry name" value="PTPc_motif"/>
    <property type="match status" value="1"/>
</dbReference>
<dbReference type="eggNOG" id="KOG1716">
    <property type="taxonomic scope" value="Eukaryota"/>
</dbReference>
<dbReference type="HOGENOM" id="CLU_008439_0_0_1"/>
<dbReference type="PANTHER" id="PTHR47550:SF1">
    <property type="entry name" value="DUAL SPECIFICITY PROTEIN PHOSPHATASE PPS1"/>
    <property type="match status" value="1"/>
</dbReference>
<evidence type="ECO:0000256" key="2">
    <source>
        <dbReference type="ARBA" id="ARBA00022912"/>
    </source>
</evidence>
<dbReference type="InParanoid" id="C4R123"/>
<dbReference type="Pfam" id="PF00782">
    <property type="entry name" value="DSPc"/>
    <property type="match status" value="1"/>
</dbReference>
<accession>C4R123</accession>
<dbReference type="GO" id="GO:0033260">
    <property type="term" value="P:nuclear DNA replication"/>
    <property type="evidence" value="ECO:0007669"/>
    <property type="project" value="InterPro"/>
</dbReference>
<evidence type="ECO:0000259" key="4">
    <source>
        <dbReference type="PROSITE" id="PS50054"/>
    </source>
</evidence>
<dbReference type="OrthoDB" id="273181at2759"/>
<dbReference type="InterPro" id="IPR047949">
    <property type="entry name" value="PPS1_DSP"/>
</dbReference>
<dbReference type="GO" id="GO:0005634">
    <property type="term" value="C:nucleus"/>
    <property type="evidence" value="ECO:0007669"/>
    <property type="project" value="GOC"/>
</dbReference>
<sequence>MKVTFSMPEKPSKASRKQSDSSQLSKERFMGPESFFPVSSAGTGSSRELALMEDITPKHLNRSPPSKSKATTSLSQTKLSEHRSGGKRANSTNLSGADREKLRSRLSNTLLGSSKDVKDINPQFVDKNYLIEASLQGDNPYLSIFKDNQSMDNFDIKYITLDQYYLLMTFFTTKKLPPADKMFPWLHGIHRNNRAQIEFIRAAMHMRSLIPNFEVPRDIRDYIFCRSAPCAGDIIANSGMLLNSLEPREILTAWEGSSKLELKIFLKGFLSKVKMDSSFLSLIIDDCYKLKVLPLFLELDPVNTISLRNVGIQCSKISHISDIFCYCLNDDHLQPNSENCSCESLARLIRLAQMYKKSTLQDLQDCRYRSYILPRLDINELDQQKLMALVPVESSDSFRTPGHLLSSFDILNFNNWDADYLYKESLELSKMSAATEIKNGLWLGNLTDFHSLQTLKAQDQDFNYEQEHLKHGQLFQPHPKYFDERNTIVSLTSNEILSVDDEFHLIPFPRANWRVFIHCKDGNKFPTLEQLEILFDGLDESEGEDIVIDFPNSGSVSIGDCSEQELVAVVNLCKYIYLKTQLTGAPALLFCSDGYTESSLLVVSLLTYLDMVSVDQTIINLHKEYFRPCFLFESDYIFLKKVEPLLTHFSPKGIPIDSISKTMVTVSSLASIFLKSSSLKLNDNLITKNVCFNLKGSLPSRILPHLYLGSLNHANDLPLLNELGITRIVGVGEWAEWMTYMPYTQRKTHSGCSILSLSHGAQTPDGIPSMIKQMLAFDIKDDGVGTLTETINDALDFIQAAYEQNEKVLVHCQVGVSRSASLCIAEVMKRLNVSLPRAYLYVRVRRLNVIIQPNLRLLYELYTWEETFVESQNRDLNRVFKGERERWSRDRSESLESTTSSVVSRVSLATTDRTSIGMGSTSSRRSSFKPQSFRSEMLLVEEQEEPDNISTSVESPLETNDHHGGVILEASISSEDGDVVQIKDYPMRIKRNVPDYFLRETSWQILCREIHSLNSPYIQTIT</sequence>
<dbReference type="STRING" id="644223.C4R123"/>